<evidence type="ECO:0008006" key="4">
    <source>
        <dbReference type="Google" id="ProtNLM"/>
    </source>
</evidence>
<dbReference type="OrthoDB" id="826511at2"/>
<dbReference type="Proteomes" id="UP000196138">
    <property type="component" value="Chromosome"/>
</dbReference>
<evidence type="ECO:0000256" key="1">
    <source>
        <dbReference type="SAM" id="Phobius"/>
    </source>
</evidence>
<evidence type="ECO:0000313" key="3">
    <source>
        <dbReference type="Proteomes" id="UP000196138"/>
    </source>
</evidence>
<dbReference type="RefSeq" id="WP_087283627.1">
    <property type="nucleotide sequence ID" value="NZ_CP021455.1"/>
</dbReference>
<evidence type="ECO:0000313" key="2">
    <source>
        <dbReference type="EMBL" id="ARU06459.1"/>
    </source>
</evidence>
<dbReference type="EMBL" id="CP021455">
    <property type="protein sequence ID" value="ARU06459.1"/>
    <property type="molecule type" value="Genomic_DNA"/>
</dbReference>
<feature type="transmembrane region" description="Helical" evidence="1">
    <location>
        <begin position="46"/>
        <end position="65"/>
    </location>
</feature>
<protein>
    <recommendedName>
        <fullName evidence="4">DUF2214 domain-containing protein</fullName>
    </recommendedName>
</protein>
<feature type="transmembrane region" description="Helical" evidence="1">
    <location>
        <begin position="6"/>
        <end position="26"/>
    </location>
</feature>
<sequence length="149" mass="16225">MLEPILAYLHIAAILALFVFLTSQAALCRTEWMSVAVVRRLTRVDLLYLVAAIAVLVTGALRVWLGAKGAGWYLGNWLLHLKFTGYVVIALLSIGPTLAYRRWLKAANATGALPGEGEVRKIRKLVMIEAHLGALIPLAATFMARGWGG</sequence>
<reference evidence="2 3" key="1">
    <citation type="submission" date="2017-05" db="EMBL/GenBank/DDBJ databases">
        <authorList>
            <person name="Song R."/>
            <person name="Chenine A.L."/>
            <person name="Ruprecht R.M."/>
        </authorList>
    </citation>
    <scope>NUCLEOTIDE SEQUENCE [LARGE SCALE GENOMIC DNA]</scope>
    <source>
        <strain evidence="2 3">DSM 26136</strain>
    </source>
</reference>
<keyword evidence="1" id="KW-0812">Transmembrane</keyword>
<dbReference type="InterPro" id="IPR018706">
    <property type="entry name" value="DUF2214_membrane"/>
</dbReference>
<name>A0A1Y0ET31_9BURK</name>
<dbReference type="KEGG" id="cser:CCO03_18940"/>
<keyword evidence="1" id="KW-0472">Membrane</keyword>
<keyword evidence="1" id="KW-1133">Transmembrane helix</keyword>
<dbReference type="AlphaFoldDB" id="A0A1Y0ET31"/>
<gene>
    <name evidence="2" type="ORF">CCO03_18940</name>
</gene>
<feature type="transmembrane region" description="Helical" evidence="1">
    <location>
        <begin position="125"/>
        <end position="144"/>
    </location>
</feature>
<accession>A0A1Y0ET31</accession>
<feature type="transmembrane region" description="Helical" evidence="1">
    <location>
        <begin position="85"/>
        <end position="104"/>
    </location>
</feature>
<organism evidence="2 3">
    <name type="scientific">Comamonas serinivorans</name>
    <dbReference type="NCBI Taxonomy" id="1082851"/>
    <lineage>
        <taxon>Bacteria</taxon>
        <taxon>Pseudomonadati</taxon>
        <taxon>Pseudomonadota</taxon>
        <taxon>Betaproteobacteria</taxon>
        <taxon>Burkholderiales</taxon>
        <taxon>Comamonadaceae</taxon>
        <taxon>Comamonas</taxon>
    </lineage>
</organism>
<keyword evidence="3" id="KW-1185">Reference proteome</keyword>
<proteinExistence type="predicted"/>
<dbReference type="Pfam" id="PF09980">
    <property type="entry name" value="DUF2214"/>
    <property type="match status" value="1"/>
</dbReference>